<reference evidence="3 4" key="1">
    <citation type="submission" date="2018-02" db="EMBL/GenBank/DDBJ databases">
        <title>Lelliotia aquatilis sp. nov., isolated from drinking water.</title>
        <authorList>
            <person name="Kaempfer P."/>
            <person name="Glaeser S."/>
            <person name="Exner M."/>
            <person name="Doijad S."/>
            <person name="Chakraborty T."/>
        </authorList>
    </citation>
    <scope>NUCLEOTIDE SEQUENCE [LARGE SCALE GENOMIC DNA]</scope>
    <source>
        <strain evidence="3 4">6331-17</strain>
    </source>
</reference>
<dbReference type="PANTHER" id="PTHR11138">
    <property type="entry name" value="METHIONYL-TRNA FORMYLTRANSFERASE"/>
    <property type="match status" value="1"/>
</dbReference>
<evidence type="ECO:0000259" key="2">
    <source>
        <dbReference type="Pfam" id="PF18216"/>
    </source>
</evidence>
<protein>
    <submittedName>
        <fullName evidence="3">Methionyl-tRNA formyltransferase</fullName>
    </submittedName>
</protein>
<comment type="caution">
    <text evidence="3">The sequence shown here is derived from an EMBL/GenBank/DDBJ whole genome shotgun (WGS) entry which is preliminary data.</text>
</comment>
<evidence type="ECO:0000313" key="4">
    <source>
        <dbReference type="Proteomes" id="UP000237025"/>
    </source>
</evidence>
<evidence type="ECO:0000313" key="3">
    <source>
        <dbReference type="EMBL" id="POZ22284.1"/>
    </source>
</evidence>
<dbReference type="PANTHER" id="PTHR11138:SF5">
    <property type="entry name" value="METHIONYL-TRNA FORMYLTRANSFERASE, MITOCHONDRIAL"/>
    <property type="match status" value="1"/>
</dbReference>
<dbReference type="Pfam" id="PF18216">
    <property type="entry name" value="N_formyltrans_C"/>
    <property type="match status" value="1"/>
</dbReference>
<dbReference type="InterPro" id="IPR040660">
    <property type="entry name" value="N_formyltrans_C"/>
</dbReference>
<dbReference type="InterPro" id="IPR036477">
    <property type="entry name" value="Formyl_transf_N_sf"/>
</dbReference>
<dbReference type="Gene3D" id="3.40.50.170">
    <property type="entry name" value="Formyl transferase, N-terminal domain"/>
    <property type="match status" value="1"/>
</dbReference>
<organism evidence="3 4">
    <name type="scientific">Lelliottia aquatilis</name>
    <dbReference type="NCBI Taxonomy" id="2080838"/>
    <lineage>
        <taxon>Bacteria</taxon>
        <taxon>Pseudomonadati</taxon>
        <taxon>Pseudomonadota</taxon>
        <taxon>Gammaproteobacteria</taxon>
        <taxon>Enterobacterales</taxon>
        <taxon>Enterobacteriaceae</taxon>
        <taxon>Lelliottia</taxon>
    </lineage>
</organism>
<gene>
    <name evidence="3" type="ORF">C3712_13705</name>
</gene>
<name>A0ABX5A202_9ENTR</name>
<dbReference type="NCBIfam" id="NF005755">
    <property type="entry name" value="PRK07579.1"/>
    <property type="match status" value="1"/>
</dbReference>
<sequence>MIENHTKQLPSAILVISDNPELSQHFMRLMENVPELKGIQMKLCYSAKNPQPEAMAALGAKSSDLRDSLTVDDIIATTDLVFSLHCKQIFPEKLVTHVRCINVHPGVNPYNRGWFPQVFSIMNKLPAGVTIHLMDNEVDHGAIIYQSVIQIAESDTSFEVYRKIIAEEKTLLDQNIINLISGDYPTTCPESEGNYNSIADFRKCCELDLDKTGSLREHIDLLRSLTHGTLKNAFFKDAQGRKHYIRVQIESQDSSFEEENNNDEKKYVSA</sequence>
<dbReference type="RefSeq" id="WP_103949680.1">
    <property type="nucleotide sequence ID" value="NZ_PQVT01000009.1"/>
</dbReference>
<dbReference type="Pfam" id="PF00551">
    <property type="entry name" value="Formyl_trans_N"/>
    <property type="match status" value="1"/>
</dbReference>
<dbReference type="InterPro" id="IPR002376">
    <property type="entry name" value="Formyl_transf_N"/>
</dbReference>
<accession>A0ABX5A202</accession>
<keyword evidence="4" id="KW-1185">Reference proteome</keyword>
<evidence type="ECO:0000259" key="1">
    <source>
        <dbReference type="Pfam" id="PF00551"/>
    </source>
</evidence>
<dbReference type="Proteomes" id="UP000237025">
    <property type="component" value="Unassembled WGS sequence"/>
</dbReference>
<dbReference type="EMBL" id="PQVW01000009">
    <property type="protein sequence ID" value="POZ22284.1"/>
    <property type="molecule type" value="Genomic_DNA"/>
</dbReference>
<feature type="domain" description="N-formyltransferase dimerization C-terminal" evidence="2">
    <location>
        <begin position="200"/>
        <end position="250"/>
    </location>
</feature>
<proteinExistence type="predicted"/>
<dbReference type="SUPFAM" id="SSF53328">
    <property type="entry name" value="Formyltransferase"/>
    <property type="match status" value="1"/>
</dbReference>
<feature type="domain" description="Formyl transferase N-terminal" evidence="1">
    <location>
        <begin position="46"/>
        <end position="172"/>
    </location>
</feature>